<evidence type="ECO:0000256" key="1">
    <source>
        <dbReference type="SAM" id="SignalP"/>
    </source>
</evidence>
<feature type="signal peptide" evidence="1">
    <location>
        <begin position="1"/>
        <end position="35"/>
    </location>
</feature>
<evidence type="ECO:0000313" key="3">
    <source>
        <dbReference type="Proteomes" id="UP000494255"/>
    </source>
</evidence>
<protein>
    <submittedName>
        <fullName evidence="2">Uncharacterized protein</fullName>
    </submittedName>
</protein>
<dbReference type="AlphaFoldDB" id="A0A6J4ZRC3"/>
<proteinExistence type="predicted"/>
<organism evidence="2 3">
    <name type="scientific">Paraburkholderia sediminicola</name>
    <dbReference type="NCBI Taxonomy" id="458836"/>
    <lineage>
        <taxon>Bacteria</taxon>
        <taxon>Pseudomonadati</taxon>
        <taxon>Pseudomonadota</taxon>
        <taxon>Betaproteobacteria</taxon>
        <taxon>Burkholderiales</taxon>
        <taxon>Burkholderiaceae</taxon>
        <taxon>Paraburkholderia</taxon>
    </lineage>
</organism>
<dbReference type="EMBL" id="CADIKC010000001">
    <property type="protein sequence ID" value="CAB3640849.1"/>
    <property type="molecule type" value="Genomic_DNA"/>
</dbReference>
<reference evidence="2 3" key="1">
    <citation type="submission" date="2020-04" db="EMBL/GenBank/DDBJ databases">
        <authorList>
            <person name="De Canck E."/>
        </authorList>
    </citation>
    <scope>NUCLEOTIDE SEQUENCE [LARGE SCALE GENOMIC DNA]</scope>
    <source>
        <strain evidence="2 3">LMG 24238</strain>
    </source>
</reference>
<dbReference type="Proteomes" id="UP000494255">
    <property type="component" value="Unassembled WGS sequence"/>
</dbReference>
<feature type="chain" id="PRO_5026688950" evidence="1">
    <location>
        <begin position="36"/>
        <end position="175"/>
    </location>
</feature>
<keyword evidence="3" id="KW-1185">Reference proteome</keyword>
<evidence type="ECO:0000313" key="2">
    <source>
        <dbReference type="EMBL" id="CAB3640849.1"/>
    </source>
</evidence>
<sequence>MEISNLHCGLRRPGRLSLSIAAGLLLTSLSTAACADDEQDCQAAGGSLLTGQVVSPPKFKHGSFRKGVELSHTHLTLKGDSDGNNYDVAIDNVFASGYQSNSKAVPAPINSIEVGDKLSVCGIPFNGGIHWVHNNCGDTPTSTDPNGWIKEITSDGSDGPNLEGGQKYCYLWPRQ</sequence>
<dbReference type="RefSeq" id="WP_246287295.1">
    <property type="nucleotide sequence ID" value="NZ_CADIKC010000001.1"/>
</dbReference>
<keyword evidence="1" id="KW-0732">Signal</keyword>
<dbReference type="GeneID" id="97038913"/>
<accession>A0A6J4ZRC3</accession>
<name>A0A6J4ZRC3_9BURK</name>
<gene>
    <name evidence="2" type="ORF">LMG24238_00249</name>
</gene>